<accession>A0A4U5M9H6</accession>
<dbReference type="AlphaFoldDB" id="A0A4U5M9H6"/>
<proteinExistence type="predicted"/>
<sequence>MERRKLRGGRQQVEEEILVGEVGLDGVDDLAGPMVTTFGQKHSKLVLLSWVFIAMSQLKRVSRENGEAIDKLCLRFNSYFIPPLVAEGISKVNTRVQSAVPTVPINAARDYYYKYGYCGFTTEGAMMNVLGAED</sequence>
<protein>
    <submittedName>
        <fullName evidence="1">Uncharacterized protein</fullName>
    </submittedName>
</protein>
<comment type="caution">
    <text evidence="1">The sequence shown here is derived from an EMBL/GenBank/DDBJ whole genome shotgun (WGS) entry which is preliminary data.</text>
</comment>
<reference evidence="1" key="1">
    <citation type="submission" date="2018-10" db="EMBL/GenBank/DDBJ databases">
        <title>Population genomic analysis revealed the cold adaptation of white poplar.</title>
        <authorList>
            <person name="Liu Y.-J."/>
        </authorList>
    </citation>
    <scope>NUCLEOTIDE SEQUENCE [LARGE SCALE GENOMIC DNA]</scope>
    <source>
        <strain evidence="1">PAL-ZL1</strain>
    </source>
</reference>
<evidence type="ECO:0000313" key="1">
    <source>
        <dbReference type="EMBL" id="TKR65679.1"/>
    </source>
</evidence>
<dbReference type="EMBL" id="RCHU01001256">
    <property type="protein sequence ID" value="TKR65679.1"/>
    <property type="molecule type" value="Genomic_DNA"/>
</dbReference>
<gene>
    <name evidence="1" type="ORF">D5086_0000319130</name>
</gene>
<organism evidence="1">
    <name type="scientific">Populus alba</name>
    <name type="common">White poplar</name>
    <dbReference type="NCBI Taxonomy" id="43335"/>
    <lineage>
        <taxon>Eukaryota</taxon>
        <taxon>Viridiplantae</taxon>
        <taxon>Streptophyta</taxon>
        <taxon>Embryophyta</taxon>
        <taxon>Tracheophyta</taxon>
        <taxon>Spermatophyta</taxon>
        <taxon>Magnoliopsida</taxon>
        <taxon>eudicotyledons</taxon>
        <taxon>Gunneridae</taxon>
        <taxon>Pentapetalae</taxon>
        <taxon>rosids</taxon>
        <taxon>fabids</taxon>
        <taxon>Malpighiales</taxon>
        <taxon>Salicaceae</taxon>
        <taxon>Saliceae</taxon>
        <taxon>Populus</taxon>
    </lineage>
</organism>
<name>A0A4U5M9H6_POPAL</name>